<keyword evidence="4" id="KW-0489">Methyltransferase</keyword>
<dbReference type="Gene3D" id="2.60.40.790">
    <property type="match status" value="1"/>
</dbReference>
<dbReference type="SUPFAM" id="SSF49764">
    <property type="entry name" value="HSP20-like chaperones"/>
    <property type="match status" value="1"/>
</dbReference>
<gene>
    <name evidence="10" type="ORF">NMOB1V02_LOCUS1117</name>
</gene>
<dbReference type="GO" id="GO:0048039">
    <property type="term" value="F:ubiquinone binding"/>
    <property type="evidence" value="ECO:0007669"/>
    <property type="project" value="InterPro"/>
</dbReference>
<comment type="similarity">
    <text evidence="2">Belongs to the methyltransferase superfamily. METL family.</text>
</comment>
<dbReference type="Pfam" id="PF03364">
    <property type="entry name" value="Polyketide_cyc"/>
    <property type="match status" value="1"/>
</dbReference>
<dbReference type="InterPro" id="IPR029063">
    <property type="entry name" value="SAM-dependent_MTases_sf"/>
</dbReference>
<dbReference type="InterPro" id="IPR007052">
    <property type="entry name" value="CS_dom"/>
</dbReference>
<keyword evidence="11" id="KW-1185">Reference proteome</keyword>
<dbReference type="CDD" id="cd06465">
    <property type="entry name" value="p23_hB-ind1_like"/>
    <property type="match status" value="1"/>
</dbReference>
<dbReference type="InterPro" id="IPR008978">
    <property type="entry name" value="HSP20-like_chaperone"/>
</dbReference>
<dbReference type="AlphaFoldDB" id="A0A7R9GA64"/>
<evidence type="ECO:0000256" key="1">
    <source>
        <dbReference type="ARBA" id="ARBA00006885"/>
    </source>
</evidence>
<dbReference type="InterPro" id="IPR026113">
    <property type="entry name" value="METTL2/6/8-like"/>
</dbReference>
<evidence type="ECO:0000256" key="6">
    <source>
        <dbReference type="ARBA" id="ARBA00024947"/>
    </source>
</evidence>
<dbReference type="FunFam" id="2.60.40.790:FF:000013">
    <property type="entry name" value="Very-long-chain (3R)-3-hydroxyacyl-CoA dehydratase"/>
    <property type="match status" value="1"/>
</dbReference>
<dbReference type="SUPFAM" id="SSF53335">
    <property type="entry name" value="S-adenosyl-L-methionine-dependent methyltransferases"/>
    <property type="match status" value="1"/>
</dbReference>
<dbReference type="Proteomes" id="UP000678499">
    <property type="component" value="Unassembled WGS sequence"/>
</dbReference>
<comment type="subunit">
    <text evidence="3">Interacts with coenzyme Q.</text>
</comment>
<feature type="region of interest" description="Disordered" evidence="8">
    <location>
        <begin position="152"/>
        <end position="176"/>
    </location>
</feature>
<dbReference type="GO" id="GO:0032259">
    <property type="term" value="P:methylation"/>
    <property type="evidence" value="ECO:0007669"/>
    <property type="project" value="UniProtKB-KW"/>
</dbReference>
<evidence type="ECO:0000256" key="3">
    <source>
        <dbReference type="ARBA" id="ARBA00011814"/>
    </source>
</evidence>
<comment type="similarity">
    <text evidence="7">Belongs to the p23/wos2 family.</text>
</comment>
<dbReference type="EMBL" id="OA882145">
    <property type="protein sequence ID" value="CAD7273218.1"/>
    <property type="molecule type" value="Genomic_DNA"/>
</dbReference>
<dbReference type="Pfam" id="PF08242">
    <property type="entry name" value="Methyltransf_12"/>
    <property type="match status" value="1"/>
</dbReference>
<accession>A0A7R9GA64</accession>
<evidence type="ECO:0000256" key="5">
    <source>
        <dbReference type="ARBA" id="ARBA00022679"/>
    </source>
</evidence>
<dbReference type="PROSITE" id="PS51203">
    <property type="entry name" value="CS"/>
    <property type="match status" value="1"/>
</dbReference>
<dbReference type="PANTHER" id="PTHR22809">
    <property type="entry name" value="METHYLTRANSFERASE-RELATED"/>
    <property type="match status" value="1"/>
</dbReference>
<dbReference type="CDD" id="cd02440">
    <property type="entry name" value="AdoMet_MTases"/>
    <property type="match status" value="1"/>
</dbReference>
<evidence type="ECO:0000256" key="2">
    <source>
        <dbReference type="ARBA" id="ARBA00009725"/>
    </source>
</evidence>
<dbReference type="GO" id="GO:0045333">
    <property type="term" value="P:cellular respiration"/>
    <property type="evidence" value="ECO:0007669"/>
    <property type="project" value="InterPro"/>
</dbReference>
<evidence type="ECO:0000259" key="9">
    <source>
        <dbReference type="PROSITE" id="PS51203"/>
    </source>
</evidence>
<dbReference type="CDD" id="cd07813">
    <property type="entry name" value="COQ10p_like"/>
    <property type="match status" value="1"/>
</dbReference>
<evidence type="ECO:0000256" key="4">
    <source>
        <dbReference type="ARBA" id="ARBA00022603"/>
    </source>
</evidence>
<dbReference type="InterPro" id="IPR013217">
    <property type="entry name" value="Methyltransf_12"/>
</dbReference>
<keyword evidence="5" id="KW-0808">Transferase</keyword>
<evidence type="ECO:0000256" key="7">
    <source>
        <dbReference type="ARBA" id="ARBA00025733"/>
    </source>
</evidence>
<dbReference type="Gene3D" id="3.40.50.150">
    <property type="entry name" value="Vaccinia Virus protein VP39"/>
    <property type="match status" value="1"/>
</dbReference>
<dbReference type="GO" id="GO:0052735">
    <property type="term" value="F:tRNA (cytidine-3-)-methyltransferase activity"/>
    <property type="evidence" value="ECO:0007669"/>
    <property type="project" value="TreeGrafter"/>
</dbReference>
<organism evidence="10">
    <name type="scientific">Notodromas monacha</name>
    <dbReference type="NCBI Taxonomy" id="399045"/>
    <lineage>
        <taxon>Eukaryota</taxon>
        <taxon>Metazoa</taxon>
        <taxon>Ecdysozoa</taxon>
        <taxon>Arthropoda</taxon>
        <taxon>Crustacea</taxon>
        <taxon>Oligostraca</taxon>
        <taxon>Ostracoda</taxon>
        <taxon>Podocopa</taxon>
        <taxon>Podocopida</taxon>
        <taxon>Cypridocopina</taxon>
        <taxon>Cypridoidea</taxon>
        <taxon>Cyprididae</taxon>
        <taxon>Notodromas</taxon>
    </lineage>
</organism>
<dbReference type="OrthoDB" id="417697at2759"/>
<dbReference type="InterPro" id="IPR044996">
    <property type="entry name" value="COQ10-like"/>
</dbReference>
<comment type="similarity">
    <text evidence="1">Belongs to the COQ10 family.</text>
</comment>
<protein>
    <recommendedName>
        <fullName evidence="9">CS domain-containing protein</fullName>
    </recommendedName>
</protein>
<dbReference type="InterPro" id="IPR005031">
    <property type="entry name" value="COQ10_START"/>
</dbReference>
<dbReference type="EMBL" id="CAJPEX010000108">
    <property type="protein sequence ID" value="CAG0913370.1"/>
    <property type="molecule type" value="Genomic_DNA"/>
</dbReference>
<evidence type="ECO:0000313" key="10">
    <source>
        <dbReference type="EMBL" id="CAD7273218.1"/>
    </source>
</evidence>
<proteinExistence type="inferred from homology"/>
<comment type="function">
    <text evidence="6">Required for the function of coenzyme Q in the respiratory chain. May serve as a chaperone or may be involved in the transport of Q6 from its site of synthesis to the catalytic sites of the respiratory complexes.</text>
</comment>
<dbReference type="Gene3D" id="3.30.530.20">
    <property type="match status" value="1"/>
</dbReference>
<reference evidence="10" key="1">
    <citation type="submission" date="2020-11" db="EMBL/GenBank/DDBJ databases">
        <authorList>
            <person name="Tran Van P."/>
        </authorList>
    </citation>
    <scope>NUCLEOTIDE SEQUENCE</scope>
</reference>
<name>A0A7R9GA64_9CRUS</name>
<dbReference type="PANTHER" id="PTHR22809:SF11">
    <property type="entry name" value="TRNA N(3)-METHYLCYTIDINE METHYLTRANSFERASE METTL2"/>
    <property type="match status" value="1"/>
</dbReference>
<sequence length="666" mass="76469">MPESESRLPPPPVEWAQRKNVIFLTIQLEDCKDPQIKIETDKVYFRGVGGTDKKDHELTIELMHEIVPEDSKYFRRDRNIEMVLKKKEGSDKFWPHLLKEKKKFHWLKVDFNKWKDEDDTDDEMGQGDDLQEMMRRMGGLGGGGMGGMGGMGDFGGPEGEKPNLNDLSDDSDDEDLPDLEERHAVMLSSSRTFFNITESASRKKEYSERRLIGYSMEEMFDVVSDVGKYKTFVPWCTDSQVLKRRPGYLGCKLTIGFPPLNETYKSTVTLARPNLVKSECVDGRLFNYLLAIWQFSPGLSGNAKSCTLDFSVRFEFRSSLHSHLAELFFKEVVRSNVKAFLGEAKRRQEMEKSSENDKKRKQFGGRLLTQNDDVFEHNAWDNVELSEEQKLLAAEKILTNSSVTLTPEDRAKLLHHAASHWDAFYKVHDNKFFKNRQWIFTEFPELKGVSEPNILPGNMDKFPGAMASRRILEVGCGVGDTIFPILENDPDLNLFVYGCDFAESAIEIVKSHPGYKENSNRCHAFVADVTDPDATFPFPKGSLDYILCIFVLSAIDPEILPNVISRLTACLKPGGMFLVRDYGYCDMAQLRFKPGKCLSENFYHRGDNTLVHFFTEDKMRNLFTSCGLEERQVHVDRRLQVNRARKLQMFRVWIQCKFQKALEDPA</sequence>
<feature type="domain" description="CS" evidence="9">
    <location>
        <begin position="8"/>
        <end position="98"/>
    </location>
</feature>
<dbReference type="InterPro" id="IPR023393">
    <property type="entry name" value="START-like_dom_sf"/>
</dbReference>
<evidence type="ECO:0000256" key="8">
    <source>
        <dbReference type="SAM" id="MobiDB-lite"/>
    </source>
</evidence>
<dbReference type="SUPFAM" id="SSF55961">
    <property type="entry name" value="Bet v1-like"/>
    <property type="match status" value="1"/>
</dbReference>
<dbReference type="Pfam" id="PF04969">
    <property type="entry name" value="CS"/>
    <property type="match status" value="1"/>
</dbReference>
<feature type="compositionally biased region" description="Acidic residues" evidence="8">
    <location>
        <begin position="167"/>
        <end position="176"/>
    </location>
</feature>
<evidence type="ECO:0000313" key="11">
    <source>
        <dbReference type="Proteomes" id="UP000678499"/>
    </source>
</evidence>